<protein>
    <submittedName>
        <fullName evidence="3">Uncharacterized protein</fullName>
    </submittedName>
</protein>
<accession>A0AAD9CVW3</accession>
<reference evidence="3" key="1">
    <citation type="submission" date="2023-02" db="EMBL/GenBank/DDBJ databases">
        <title>Identification and recombinant expression of a fungal hydrolase from Papiliotrema laurentii that hydrolyzes apple cutin and clears colloidal polyester polyurethane.</title>
        <authorList>
            <consortium name="DOE Joint Genome Institute"/>
            <person name="Roman V.A."/>
            <person name="Bojanowski C."/>
            <person name="Crable B.R."/>
            <person name="Wagner D.N."/>
            <person name="Hung C.S."/>
            <person name="Nadeau L.J."/>
            <person name="Schratz L."/>
            <person name="Haridas S."/>
            <person name="Pangilinan J."/>
            <person name="Lipzen A."/>
            <person name="Na H."/>
            <person name="Yan M."/>
            <person name="Ng V."/>
            <person name="Grigoriev I.V."/>
            <person name="Spatafora J.W."/>
            <person name="Barlow D."/>
            <person name="Biffinger J."/>
            <person name="Kelley-Loughnane N."/>
            <person name="Varaljay V.A."/>
            <person name="Crookes-Goodson W.J."/>
        </authorList>
    </citation>
    <scope>NUCLEOTIDE SEQUENCE</scope>
    <source>
        <strain evidence="3">5307AH</strain>
    </source>
</reference>
<feature type="region of interest" description="Disordered" evidence="1">
    <location>
        <begin position="1"/>
        <end position="133"/>
    </location>
</feature>
<evidence type="ECO:0000313" key="4">
    <source>
        <dbReference type="Proteomes" id="UP001182556"/>
    </source>
</evidence>
<gene>
    <name evidence="3" type="ORF">DB88DRAFT_473692</name>
    <name evidence="2" type="ORF">DB88DRAFT_475817</name>
</gene>
<feature type="compositionally biased region" description="Low complexity" evidence="1">
    <location>
        <begin position="70"/>
        <end position="79"/>
    </location>
</feature>
<dbReference type="Proteomes" id="UP001182556">
    <property type="component" value="Unassembled WGS sequence"/>
</dbReference>
<dbReference type="EMBL" id="JAODAN010000018">
    <property type="protein sequence ID" value="KAK1920564.1"/>
    <property type="molecule type" value="Genomic_DNA"/>
</dbReference>
<sequence length="417" mass="44572">MSMSNRQSPTSNPSATHTNPEGDLRHVYPFLDQRPSTDNPARSSPESISRAPQSFNGTGGSPLGTKSRRSSVSSTPSGRLTAIDPHRSGTSGKARSPESESSMVPDMQSHPPAPFDPSQPPQGNQYSEMNLDGADGLDLKRLLEDLRALGYSPLPSPGRESPSNFPVGTKGNPDCLLALFGGDEEEDSLRPFSLDGEPTPSTQDQPGGFPSWEDWTKMYGNDQDPHDDAASSDGDGVGLMYQGRSRTSSLGGQSNSSVRYVTRSGVPSEIGANEGTCEYRLGKTLPVTAEPVCSVSAHAPMPRESTRTTKIAHRSGGDPHSRLMYYAALPPPQLQHQLCFGPAIDVLCLRPAARVAVFRSRSMLCIRPDPPRIGSPPLILQSPLSAIHCSGCNPCFTSRPFGAPTWSLERPPGISPT</sequence>
<evidence type="ECO:0000256" key="1">
    <source>
        <dbReference type="SAM" id="MobiDB-lite"/>
    </source>
</evidence>
<feature type="compositionally biased region" description="Polar residues" evidence="1">
    <location>
        <begin position="34"/>
        <end position="56"/>
    </location>
</feature>
<name>A0AAD9CVW3_PAPLA</name>
<evidence type="ECO:0000313" key="2">
    <source>
        <dbReference type="EMBL" id="KAK1920564.1"/>
    </source>
</evidence>
<feature type="region of interest" description="Disordered" evidence="1">
    <location>
        <begin position="151"/>
        <end position="258"/>
    </location>
</feature>
<comment type="caution">
    <text evidence="3">The sequence shown here is derived from an EMBL/GenBank/DDBJ whole genome shotgun (WGS) entry which is preliminary data.</text>
</comment>
<organism evidence="3 4">
    <name type="scientific">Papiliotrema laurentii</name>
    <name type="common">Cryptococcus laurentii</name>
    <dbReference type="NCBI Taxonomy" id="5418"/>
    <lineage>
        <taxon>Eukaryota</taxon>
        <taxon>Fungi</taxon>
        <taxon>Dikarya</taxon>
        <taxon>Basidiomycota</taxon>
        <taxon>Agaricomycotina</taxon>
        <taxon>Tremellomycetes</taxon>
        <taxon>Tremellales</taxon>
        <taxon>Rhynchogastremaceae</taxon>
        <taxon>Papiliotrema</taxon>
    </lineage>
</organism>
<feature type="compositionally biased region" description="Polar residues" evidence="1">
    <location>
        <begin position="244"/>
        <end position="258"/>
    </location>
</feature>
<proteinExistence type="predicted"/>
<keyword evidence="4" id="KW-1185">Reference proteome</keyword>
<feature type="compositionally biased region" description="Pro residues" evidence="1">
    <location>
        <begin position="111"/>
        <end position="120"/>
    </location>
</feature>
<feature type="compositionally biased region" description="Polar residues" evidence="1">
    <location>
        <begin position="1"/>
        <end position="19"/>
    </location>
</feature>
<dbReference type="EMBL" id="JAODAN010000007">
    <property type="protein sequence ID" value="KAK1923056.1"/>
    <property type="molecule type" value="Genomic_DNA"/>
</dbReference>
<evidence type="ECO:0000313" key="3">
    <source>
        <dbReference type="EMBL" id="KAK1923056.1"/>
    </source>
</evidence>
<dbReference type="AlphaFoldDB" id="A0AAD9CVW3"/>